<keyword evidence="3" id="KW-1185">Reference proteome</keyword>
<proteinExistence type="predicted"/>
<keyword evidence="2" id="KW-0614">Plasmid</keyword>
<organism evidence="2 3">
    <name type="scientific">Corynebacterium occultum</name>
    <dbReference type="NCBI Taxonomy" id="2675219"/>
    <lineage>
        <taxon>Bacteria</taxon>
        <taxon>Bacillati</taxon>
        <taxon>Actinomycetota</taxon>
        <taxon>Actinomycetes</taxon>
        <taxon>Mycobacteriales</taxon>
        <taxon>Corynebacteriaceae</taxon>
        <taxon>Corynebacterium</taxon>
    </lineage>
</organism>
<name>A0A6B8W9V7_9CORY</name>
<dbReference type="EMBL" id="CP046456">
    <property type="protein sequence ID" value="QGU08747.1"/>
    <property type="molecule type" value="Genomic_DNA"/>
</dbReference>
<evidence type="ECO:0008006" key="4">
    <source>
        <dbReference type="Google" id="ProtNLM"/>
    </source>
</evidence>
<gene>
    <name evidence="2" type="ORF">COCCU_14285</name>
</gene>
<dbReference type="KEGG" id="cok:COCCU_14285"/>
<geneLocation type="plasmid" evidence="3">
    <name>pcoccu</name>
</geneLocation>
<evidence type="ECO:0000313" key="2">
    <source>
        <dbReference type="EMBL" id="QGU08747.1"/>
    </source>
</evidence>
<feature type="compositionally biased region" description="Polar residues" evidence="1">
    <location>
        <begin position="310"/>
        <end position="319"/>
    </location>
</feature>
<dbReference type="InterPro" id="IPR014942">
    <property type="entry name" value="AbiEii"/>
</dbReference>
<protein>
    <recommendedName>
        <fullName evidence="4">Nucleotidyl transferase AbiEii toxin, Type IV TA system</fullName>
    </recommendedName>
</protein>
<dbReference type="AlphaFoldDB" id="A0A6B8W9V7"/>
<sequence length="329" mass="36975">MIHDVDENQNRQNLQRLRKILSTKITTVARSKGVDPQLVRKQYVFALFFKRLFHGDEGNWMLLGGNALLIRAGGGRFTRDIDLARGTTWEDPAPVKEELQVLVNAGTASDPFRFELGDIDPHSDPDSFGYGSKTAKITVTVWLGNRIFDTFLIDITNRRHDHGPVDMLPLSPVIEHETLADLPDIPVVAVENHLADKICAMYELHGRNKEEPSTRYRDLADIVRLINASIIDAARLREILGHEQQRRGIVLPQQLHAPSPRWVENFPRAAKDFAEYPVAYHQLNTSLSHAGVCVNPVLSGEIIAGHWGPASQSWQTSGELPSIRTHEEN</sequence>
<reference evidence="2 3" key="1">
    <citation type="submission" date="2019-11" db="EMBL/GenBank/DDBJ databases">
        <title>Complete genome sequence of Corynebacterium kalinowskii 1959, a novel Corynebacterium species isolated from soil of a small paddock in Vilsendorf, Germany.</title>
        <authorList>
            <person name="Schaffert L."/>
            <person name="Ruwe M."/>
            <person name="Milse J."/>
            <person name="Hanuschka K."/>
            <person name="Ortseifen V."/>
            <person name="Droste J."/>
            <person name="Brandt D."/>
            <person name="Schlueter L."/>
            <person name="Kutter Y."/>
            <person name="Vinke S."/>
            <person name="Viehoefer P."/>
            <person name="Jacob L."/>
            <person name="Luebke N.-C."/>
            <person name="Schulte-Berndt E."/>
            <person name="Hain C."/>
            <person name="Linder M."/>
            <person name="Schmidt P."/>
            <person name="Wollenschlaeger L."/>
            <person name="Luttermann T."/>
            <person name="Thieme E."/>
            <person name="Hassa J."/>
            <person name="Haak M."/>
            <person name="Wittchen M."/>
            <person name="Mentz A."/>
            <person name="Persicke M."/>
            <person name="Busche T."/>
            <person name="Ruckert C."/>
        </authorList>
    </citation>
    <scope>NUCLEOTIDE SEQUENCE [LARGE SCALE GENOMIC DNA]</scope>
    <source>
        <strain evidence="2 3">2039</strain>
        <plasmid evidence="3">pcoccu</plasmid>
    </source>
</reference>
<accession>A0A6B8W9V7</accession>
<evidence type="ECO:0000313" key="3">
    <source>
        <dbReference type="Proteomes" id="UP000424462"/>
    </source>
</evidence>
<dbReference type="Proteomes" id="UP000424462">
    <property type="component" value="Plasmid pCOCCU"/>
</dbReference>
<feature type="region of interest" description="Disordered" evidence="1">
    <location>
        <begin position="310"/>
        <end position="329"/>
    </location>
</feature>
<dbReference type="Pfam" id="PF08843">
    <property type="entry name" value="AbiEii"/>
    <property type="match status" value="1"/>
</dbReference>
<evidence type="ECO:0000256" key="1">
    <source>
        <dbReference type="SAM" id="MobiDB-lite"/>
    </source>
</evidence>